<dbReference type="GO" id="GO:0006412">
    <property type="term" value="P:translation"/>
    <property type="evidence" value="ECO:0007669"/>
    <property type="project" value="InterPro"/>
</dbReference>
<reference evidence="7" key="1">
    <citation type="submission" date="2014-03" db="EMBL/GenBank/DDBJ databases">
        <authorList>
            <person name="Aksoy S."/>
            <person name="Warren W."/>
            <person name="Wilson R.K."/>
        </authorList>
    </citation>
    <scope>NUCLEOTIDE SEQUENCE [LARGE SCALE GENOMIC DNA]</scope>
    <source>
        <strain evidence="7">IAEA</strain>
    </source>
</reference>
<feature type="compositionally biased region" description="Basic residues" evidence="5">
    <location>
        <begin position="547"/>
        <end position="557"/>
    </location>
</feature>
<proteinExistence type="predicted"/>
<keyword evidence="4" id="KW-0687">Ribonucleoprotein</keyword>
<keyword evidence="2" id="KW-0689">Ribosomal protein</keyword>
<evidence type="ECO:0000313" key="7">
    <source>
        <dbReference type="Proteomes" id="UP000092445"/>
    </source>
</evidence>
<dbReference type="EnsemblMetazoa" id="GPAI017280-RA">
    <property type="protein sequence ID" value="GPAI017280-PA"/>
    <property type="gene ID" value="GPAI017280"/>
</dbReference>
<evidence type="ECO:0000256" key="5">
    <source>
        <dbReference type="SAM" id="MobiDB-lite"/>
    </source>
</evidence>
<evidence type="ECO:0000313" key="6">
    <source>
        <dbReference type="EnsemblMetazoa" id="GPAI017280-PA"/>
    </source>
</evidence>
<evidence type="ECO:0000256" key="1">
    <source>
        <dbReference type="ARBA" id="ARBA00004173"/>
    </source>
</evidence>
<dbReference type="InterPro" id="IPR010793">
    <property type="entry name" value="Ribosomal_mL37/mL65"/>
</dbReference>
<dbReference type="InterPro" id="IPR039982">
    <property type="entry name" value="Ribosomal_mL65"/>
</dbReference>
<name>A0A1A9ZK16_GLOPL</name>
<dbReference type="PANTHER" id="PTHR13014">
    <property type="entry name" value="MITOCHONDRIAL 28S RIBOSOMAL PROTEIN S30/P52 PRO-APOTOTIC PROTEIN"/>
    <property type="match status" value="1"/>
</dbReference>
<comment type="subcellular location">
    <subcellularLocation>
        <location evidence="1">Mitochondrion</location>
    </subcellularLocation>
</comment>
<keyword evidence="3" id="KW-0496">Mitochondrion</keyword>
<dbReference type="STRING" id="7398.A0A1A9ZK16"/>
<sequence length="557" mass="65772">MIVLRYRTPLRSGLFTFCQKSVYIKRQQSQLVAQNLASNDDYTEIPQYPPIHDLSFRSRKESKAQNWQEEIMKVPTVEEKMIKINMPRYYGYKVVDLHDRCLPYNCLPAIQHYTRTVFEKMPSKISDEILENQVEIVRADIQDAVETACDCFRLKYPISSELDIIERDQLLGQNIVEQINRALINALAADYQHLQEVEVDYNPRHEAFWAVGGIQPPRNVVKSKEGRKWQKEFAKDPVDRLMQYRSSPLLVLRHRFQLAPWKEETEIENPTLAEKLPRYEFDPVTLGFTRSYRHGTNIAGYWPSNLPGFGYLSYQSRAVMQIRPASYGADDFKDAIHAQAIQSSFAWLLAQANYNGFNTYSELTYPMNSQTIVTNGRTWSFYEYQLNTLLTNSNQIDKNPRVNYCRGTEELNLYEAIDENGKIKGFNDLVLRQLIKFYTKIPNVQRLAAELQPYLNGQIKRVADYVEDEKRHFLDKTYKYLASNRPLHLELPEIYLWEKIYKIDNNTRPLEARRRFFELKINPWQRRLDQHQKEYIPKALRPEGPKSKKKWKPTYYP</sequence>
<dbReference type="Proteomes" id="UP000092445">
    <property type="component" value="Unassembled WGS sequence"/>
</dbReference>
<feature type="region of interest" description="Disordered" evidence="5">
    <location>
        <begin position="535"/>
        <end position="557"/>
    </location>
</feature>
<keyword evidence="7" id="KW-1185">Reference proteome</keyword>
<dbReference type="Pfam" id="PF07147">
    <property type="entry name" value="PDCD9"/>
    <property type="match status" value="1"/>
</dbReference>
<evidence type="ECO:0000256" key="3">
    <source>
        <dbReference type="ARBA" id="ARBA00023128"/>
    </source>
</evidence>
<protein>
    <submittedName>
        <fullName evidence="6">Uncharacterized protein</fullName>
    </submittedName>
</protein>
<organism evidence="6 7">
    <name type="scientific">Glossina pallidipes</name>
    <name type="common">Tsetse fly</name>
    <dbReference type="NCBI Taxonomy" id="7398"/>
    <lineage>
        <taxon>Eukaryota</taxon>
        <taxon>Metazoa</taxon>
        <taxon>Ecdysozoa</taxon>
        <taxon>Arthropoda</taxon>
        <taxon>Hexapoda</taxon>
        <taxon>Insecta</taxon>
        <taxon>Pterygota</taxon>
        <taxon>Neoptera</taxon>
        <taxon>Endopterygota</taxon>
        <taxon>Diptera</taxon>
        <taxon>Brachycera</taxon>
        <taxon>Muscomorpha</taxon>
        <taxon>Hippoboscoidea</taxon>
        <taxon>Glossinidae</taxon>
        <taxon>Glossina</taxon>
    </lineage>
</organism>
<dbReference type="VEuPathDB" id="VectorBase:GPAI017280"/>
<dbReference type="PANTHER" id="PTHR13014:SF3">
    <property type="entry name" value="LARGE RIBOSOMAL SUBUNIT PROTEIN ML65"/>
    <property type="match status" value="1"/>
</dbReference>
<accession>A0A1A9ZK16</accession>
<reference evidence="6" key="2">
    <citation type="submission" date="2020-05" db="UniProtKB">
        <authorList>
            <consortium name="EnsemblMetazoa"/>
        </authorList>
    </citation>
    <scope>IDENTIFICATION</scope>
    <source>
        <strain evidence="6">IAEA</strain>
    </source>
</reference>
<evidence type="ECO:0000256" key="2">
    <source>
        <dbReference type="ARBA" id="ARBA00022980"/>
    </source>
</evidence>
<dbReference type="GO" id="GO:0005762">
    <property type="term" value="C:mitochondrial large ribosomal subunit"/>
    <property type="evidence" value="ECO:0007669"/>
    <property type="project" value="TreeGrafter"/>
</dbReference>
<dbReference type="GO" id="GO:0003735">
    <property type="term" value="F:structural constituent of ribosome"/>
    <property type="evidence" value="ECO:0007669"/>
    <property type="project" value="InterPro"/>
</dbReference>
<dbReference type="AlphaFoldDB" id="A0A1A9ZK16"/>
<feature type="compositionally biased region" description="Basic and acidic residues" evidence="5">
    <location>
        <begin position="535"/>
        <end position="546"/>
    </location>
</feature>
<evidence type="ECO:0000256" key="4">
    <source>
        <dbReference type="ARBA" id="ARBA00023274"/>
    </source>
</evidence>